<dbReference type="InterPro" id="IPR021122">
    <property type="entry name" value="RNA_ligase_dom_REL/Rnl2"/>
</dbReference>
<feature type="domain" description="RNA ligase" evidence="1">
    <location>
        <begin position="35"/>
        <end position="208"/>
    </location>
</feature>
<dbReference type="SUPFAM" id="SSF56091">
    <property type="entry name" value="DNA ligase/mRNA capping enzyme, catalytic domain"/>
    <property type="match status" value="1"/>
</dbReference>
<dbReference type="Gene3D" id="3.30.470.30">
    <property type="entry name" value="DNA ligase/mRNA capping enzyme"/>
    <property type="match status" value="1"/>
</dbReference>
<evidence type="ECO:0000313" key="3">
    <source>
        <dbReference type="Proteomes" id="UP000031623"/>
    </source>
</evidence>
<sequence>MLEYPKIETLYQRDKATGKVITSQLRLPEFGNIRRWQLTEKIDGTNVRVGLLPDGVVTHSGRTENAQIPAKLLDYLQETFTRDKLQPVFAESPESEVILFGEGYGERIHGGGAYRQGISFRLFDVLVGQWWLEPEAIADIAAKLSILTVPVLGEIDFLPNCADELAKWLGHAGNSTVAIQDGGRGVRAEGIVARTVPMLFTRRGQRLMWKLKFQDF</sequence>
<organism evidence="2 3">
    <name type="scientific">Thioploca ingrica</name>
    <dbReference type="NCBI Taxonomy" id="40754"/>
    <lineage>
        <taxon>Bacteria</taxon>
        <taxon>Pseudomonadati</taxon>
        <taxon>Pseudomonadota</taxon>
        <taxon>Gammaproteobacteria</taxon>
        <taxon>Thiotrichales</taxon>
        <taxon>Thiotrichaceae</taxon>
        <taxon>Thioploca</taxon>
    </lineage>
</organism>
<evidence type="ECO:0000259" key="1">
    <source>
        <dbReference type="Pfam" id="PF09414"/>
    </source>
</evidence>
<dbReference type="STRING" id="40754.THII_1237"/>
<gene>
    <name evidence="2" type="ORF">THII_1237</name>
</gene>
<dbReference type="HOGENOM" id="CLU_1160251_0_0_6"/>
<keyword evidence="3" id="KW-1185">Reference proteome</keyword>
<dbReference type="Proteomes" id="UP000031623">
    <property type="component" value="Chromosome"/>
</dbReference>
<dbReference type="AlphaFoldDB" id="A0A090AEW9"/>
<evidence type="ECO:0000313" key="2">
    <source>
        <dbReference type="EMBL" id="BAP55534.1"/>
    </source>
</evidence>
<name>A0A090AEW9_9GAMM</name>
<accession>A0A090AEW9</accession>
<dbReference type="EMBL" id="AP014633">
    <property type="protein sequence ID" value="BAP55534.1"/>
    <property type="molecule type" value="Genomic_DNA"/>
</dbReference>
<dbReference type="Pfam" id="PF09414">
    <property type="entry name" value="RNA_ligase"/>
    <property type="match status" value="1"/>
</dbReference>
<reference evidence="2 3" key="1">
    <citation type="journal article" date="2014" name="ISME J.">
        <title>Ecophysiology of Thioploca ingrica as revealed by the complete genome sequence supplemented with proteomic evidence.</title>
        <authorList>
            <person name="Kojima H."/>
            <person name="Ogura Y."/>
            <person name="Yamamoto N."/>
            <person name="Togashi T."/>
            <person name="Mori H."/>
            <person name="Watanabe T."/>
            <person name="Nemoto F."/>
            <person name="Kurokawa K."/>
            <person name="Hayashi T."/>
            <person name="Fukui M."/>
        </authorList>
    </citation>
    <scope>NUCLEOTIDE SEQUENCE [LARGE SCALE GENOMIC DNA]</scope>
</reference>
<protein>
    <recommendedName>
        <fullName evidence="1">RNA ligase domain-containing protein</fullName>
    </recommendedName>
</protein>
<proteinExistence type="predicted"/>
<dbReference type="KEGG" id="tig:THII_1237"/>
<dbReference type="OrthoDB" id="9255590at2"/>